<comment type="subunit">
    <text evidence="5">Homodimer.</text>
</comment>
<evidence type="ECO:0000256" key="1">
    <source>
        <dbReference type="ARBA" id="ARBA00004127"/>
    </source>
</evidence>
<keyword evidence="3 5" id="KW-1133">Transmembrane helix</keyword>
<feature type="region of interest" description="Disordered" evidence="6">
    <location>
        <begin position="214"/>
        <end position="265"/>
    </location>
</feature>
<feature type="transmembrane region" description="Helical" evidence="5">
    <location>
        <begin position="137"/>
        <end position="154"/>
    </location>
</feature>
<evidence type="ECO:0000256" key="2">
    <source>
        <dbReference type="ARBA" id="ARBA00022692"/>
    </source>
</evidence>
<evidence type="ECO:0000256" key="3">
    <source>
        <dbReference type="ARBA" id="ARBA00022989"/>
    </source>
</evidence>
<dbReference type="InterPro" id="IPR001108">
    <property type="entry name" value="Peptidase_A22A"/>
</dbReference>
<comment type="function">
    <text evidence="5">Probable subunit of the gamma-secretase complex, an endoprotease complex that catalyzes the intramembrane cleavage of integral membrane proteins such as Notch receptors.</text>
</comment>
<protein>
    <recommendedName>
        <fullName evidence="5">Presenilin</fullName>
        <ecNumber evidence="5">3.4.23.-</ecNumber>
    </recommendedName>
</protein>
<dbReference type="GO" id="GO:0016485">
    <property type="term" value="P:protein processing"/>
    <property type="evidence" value="ECO:0007669"/>
    <property type="project" value="InterPro"/>
</dbReference>
<comment type="subcellular location">
    <subcellularLocation>
        <location evidence="1">Endomembrane system</location>
        <topology evidence="1">Multi-pass membrane protein</topology>
    </subcellularLocation>
    <subcellularLocation>
        <location evidence="5">Endoplasmic reticulum membrane</location>
        <topology evidence="5">Multi-pass membrane protein</topology>
    </subcellularLocation>
    <subcellularLocation>
        <location evidence="5">Golgi apparatus membrane</location>
        <topology evidence="5">Multi-pass membrane protein</topology>
    </subcellularLocation>
</comment>
<keyword evidence="5" id="KW-0256">Endoplasmic reticulum</keyword>
<evidence type="ECO:0000313" key="7">
    <source>
        <dbReference type="EMBL" id="CAE4636211.1"/>
    </source>
</evidence>
<name>A0A7S4S6U3_9STRA</name>
<reference evidence="7" key="1">
    <citation type="submission" date="2021-01" db="EMBL/GenBank/DDBJ databases">
        <authorList>
            <person name="Corre E."/>
            <person name="Pelletier E."/>
            <person name="Niang G."/>
            <person name="Scheremetjew M."/>
            <person name="Finn R."/>
            <person name="Kale V."/>
            <person name="Holt S."/>
            <person name="Cochrane G."/>
            <person name="Meng A."/>
            <person name="Brown T."/>
            <person name="Cohen L."/>
        </authorList>
    </citation>
    <scope>NUCLEOTIDE SEQUENCE</scope>
    <source>
        <strain evidence="7">GSO104</strain>
    </source>
</reference>
<feature type="compositionally biased region" description="Low complexity" evidence="6">
    <location>
        <begin position="253"/>
        <end position="265"/>
    </location>
</feature>
<feature type="transmembrane region" description="Helical" evidence="5">
    <location>
        <begin position="111"/>
        <end position="130"/>
    </location>
</feature>
<dbReference type="GO" id="GO:0006509">
    <property type="term" value="P:membrane protein ectodomain proteolysis"/>
    <property type="evidence" value="ECO:0007669"/>
    <property type="project" value="TreeGrafter"/>
</dbReference>
<evidence type="ECO:0000256" key="4">
    <source>
        <dbReference type="ARBA" id="ARBA00023136"/>
    </source>
</evidence>
<dbReference type="InterPro" id="IPR006639">
    <property type="entry name" value="Preselin/SPP"/>
</dbReference>
<dbReference type="Pfam" id="PF01080">
    <property type="entry name" value="Presenilin"/>
    <property type="match status" value="1"/>
</dbReference>
<feature type="transmembrane region" description="Helical" evidence="5">
    <location>
        <begin position="160"/>
        <end position="181"/>
    </location>
</feature>
<feature type="transmembrane region" description="Helical" evidence="5">
    <location>
        <begin position="76"/>
        <end position="99"/>
    </location>
</feature>
<keyword evidence="2 5" id="KW-0812">Transmembrane</keyword>
<evidence type="ECO:0000256" key="6">
    <source>
        <dbReference type="SAM" id="MobiDB-lite"/>
    </source>
</evidence>
<accession>A0A7S4S6U3</accession>
<comment type="domain">
    <text evidence="5">The PAL motif is required for normal active site conformation.</text>
</comment>
<proteinExistence type="inferred from homology"/>
<dbReference type="GO" id="GO:0070765">
    <property type="term" value="C:gamma-secretase complex"/>
    <property type="evidence" value="ECO:0007669"/>
    <property type="project" value="TreeGrafter"/>
</dbReference>
<dbReference type="GO" id="GO:0000139">
    <property type="term" value="C:Golgi membrane"/>
    <property type="evidence" value="ECO:0007669"/>
    <property type="project" value="UniProtKB-SubCell"/>
</dbReference>
<dbReference type="GO" id="GO:0005789">
    <property type="term" value="C:endoplasmic reticulum membrane"/>
    <property type="evidence" value="ECO:0007669"/>
    <property type="project" value="UniProtKB-SubCell"/>
</dbReference>
<sequence>MVLAAMAVIYINTQDTIEQGAAQLASTYTVFSLDTDSDSKSTTLAKSFANALVMVCFICALTFVIVILYKFRFMRCLIAYMVYSSAMLLGVLGGVLFDVAIEKYRLPVDAFSFLFALYNFALVGVIAIFYQTGIPPFLTRAYLVATSVILSWQLSHFDDWTAWTLLIMLALYDLCAVLTPCGPLKALVNLMSKEDAPAMPGLLYEAQLTDSRNVSSSMTREPQQSLQIQPQQSSQQPPQHQLQQPNNECVENTVSTTTTSITATQ</sequence>
<dbReference type="PRINTS" id="PR01072">
    <property type="entry name" value="PRESENILIN"/>
</dbReference>
<dbReference type="EMBL" id="HBNS01038677">
    <property type="protein sequence ID" value="CAE4636211.1"/>
    <property type="molecule type" value="Transcribed_RNA"/>
</dbReference>
<dbReference type="SMART" id="SM00730">
    <property type="entry name" value="PSN"/>
    <property type="match status" value="1"/>
</dbReference>
<dbReference type="PANTHER" id="PTHR10202">
    <property type="entry name" value="PRESENILIN"/>
    <property type="match status" value="1"/>
</dbReference>
<comment type="similarity">
    <text evidence="5">Belongs to the peptidase A22A family.</text>
</comment>
<organism evidence="7">
    <name type="scientific">Ditylum brightwellii</name>
    <dbReference type="NCBI Taxonomy" id="49249"/>
    <lineage>
        <taxon>Eukaryota</taxon>
        <taxon>Sar</taxon>
        <taxon>Stramenopiles</taxon>
        <taxon>Ochrophyta</taxon>
        <taxon>Bacillariophyta</taxon>
        <taxon>Mediophyceae</taxon>
        <taxon>Lithodesmiophycidae</taxon>
        <taxon>Lithodesmiales</taxon>
        <taxon>Lithodesmiaceae</taxon>
        <taxon>Ditylum</taxon>
    </lineage>
</organism>
<keyword evidence="5" id="KW-0378">Hydrolase</keyword>
<feature type="transmembrane region" description="Helical" evidence="5">
    <location>
        <begin position="48"/>
        <end position="69"/>
    </location>
</feature>
<evidence type="ECO:0000256" key="5">
    <source>
        <dbReference type="RuleBase" id="RU361148"/>
    </source>
</evidence>
<dbReference type="AlphaFoldDB" id="A0A7S4S6U3"/>
<dbReference type="GO" id="GO:0042500">
    <property type="term" value="F:aspartic endopeptidase activity, intramembrane cleaving"/>
    <property type="evidence" value="ECO:0007669"/>
    <property type="project" value="InterPro"/>
</dbReference>
<keyword evidence="5" id="KW-0645">Protease</keyword>
<feature type="compositionally biased region" description="Low complexity" evidence="6">
    <location>
        <begin position="222"/>
        <end position="245"/>
    </location>
</feature>
<gene>
    <name evidence="7" type="ORF">DBRI00130_LOCUS30174</name>
</gene>
<dbReference type="EC" id="3.4.23.-" evidence="5"/>
<keyword evidence="5" id="KW-0914">Notch signaling pathway</keyword>
<keyword evidence="4 5" id="KW-0472">Membrane</keyword>
<keyword evidence="5" id="KW-0333">Golgi apparatus</keyword>
<dbReference type="GO" id="GO:0007219">
    <property type="term" value="P:Notch signaling pathway"/>
    <property type="evidence" value="ECO:0007669"/>
    <property type="project" value="UniProtKB-KW"/>
</dbReference>
<dbReference type="PANTHER" id="PTHR10202:SF13">
    <property type="entry name" value="PRESENILIN HOMOLOG"/>
    <property type="match status" value="1"/>
</dbReference>